<dbReference type="Proteomes" id="UP001153069">
    <property type="component" value="Unassembled WGS sequence"/>
</dbReference>
<keyword evidence="5" id="KW-1185">Reference proteome</keyword>
<dbReference type="EMBL" id="CAICTM010000706">
    <property type="protein sequence ID" value="CAB9515309.1"/>
    <property type="molecule type" value="Genomic_DNA"/>
</dbReference>
<protein>
    <recommendedName>
        <fullName evidence="3">JmjC domain-containing protein</fullName>
    </recommendedName>
</protein>
<organism evidence="4 5">
    <name type="scientific">Seminavis robusta</name>
    <dbReference type="NCBI Taxonomy" id="568900"/>
    <lineage>
        <taxon>Eukaryota</taxon>
        <taxon>Sar</taxon>
        <taxon>Stramenopiles</taxon>
        <taxon>Ochrophyta</taxon>
        <taxon>Bacillariophyta</taxon>
        <taxon>Bacillariophyceae</taxon>
        <taxon>Bacillariophycidae</taxon>
        <taxon>Naviculales</taxon>
        <taxon>Naviculaceae</taxon>
        <taxon>Seminavis</taxon>
    </lineage>
</organism>
<dbReference type="InterPro" id="IPR041667">
    <property type="entry name" value="Cupin_8"/>
</dbReference>
<feature type="compositionally biased region" description="Basic and acidic residues" evidence="1">
    <location>
        <begin position="94"/>
        <end position="105"/>
    </location>
</feature>
<dbReference type="SUPFAM" id="SSF51197">
    <property type="entry name" value="Clavaminate synthase-like"/>
    <property type="match status" value="1"/>
</dbReference>
<dbReference type="Pfam" id="PF13621">
    <property type="entry name" value="Cupin_8"/>
    <property type="match status" value="1"/>
</dbReference>
<dbReference type="AlphaFoldDB" id="A0A9N8E9V4"/>
<dbReference type="OrthoDB" id="415358at2759"/>
<name>A0A9N8E9V4_9STRA</name>
<accession>A0A9N8E9V4</accession>
<dbReference type="PANTHER" id="PTHR12461:SF98">
    <property type="entry name" value="CUPIN-LIKE DOMAIN-CONTAINING PROTEIN"/>
    <property type="match status" value="1"/>
</dbReference>
<dbReference type="InterPro" id="IPR003347">
    <property type="entry name" value="JmjC_dom"/>
</dbReference>
<proteinExistence type="predicted"/>
<evidence type="ECO:0000313" key="5">
    <source>
        <dbReference type="Proteomes" id="UP001153069"/>
    </source>
</evidence>
<keyword evidence="2" id="KW-0812">Transmembrane</keyword>
<evidence type="ECO:0000256" key="2">
    <source>
        <dbReference type="SAM" id="Phobius"/>
    </source>
</evidence>
<feature type="region of interest" description="Disordered" evidence="1">
    <location>
        <begin position="612"/>
        <end position="645"/>
    </location>
</feature>
<comment type="caution">
    <text evidence="4">The sequence shown here is derived from an EMBL/GenBank/DDBJ whole genome shotgun (WGS) entry which is preliminary data.</text>
</comment>
<feature type="compositionally biased region" description="Basic and acidic residues" evidence="1">
    <location>
        <begin position="162"/>
        <end position="171"/>
    </location>
</feature>
<feature type="region of interest" description="Disordered" evidence="1">
    <location>
        <begin position="85"/>
        <end position="178"/>
    </location>
</feature>
<reference evidence="4" key="1">
    <citation type="submission" date="2020-06" db="EMBL/GenBank/DDBJ databases">
        <authorList>
            <consortium name="Plant Systems Biology data submission"/>
        </authorList>
    </citation>
    <scope>NUCLEOTIDE SEQUENCE</scope>
    <source>
        <strain evidence="4">D6</strain>
    </source>
</reference>
<feature type="compositionally biased region" description="Acidic residues" evidence="1">
    <location>
        <begin position="106"/>
        <end position="125"/>
    </location>
</feature>
<keyword evidence="2" id="KW-1133">Transmembrane helix</keyword>
<dbReference type="PROSITE" id="PS51184">
    <property type="entry name" value="JMJC"/>
    <property type="match status" value="1"/>
</dbReference>
<gene>
    <name evidence="4" type="ORF">SEMRO_707_G190540.1</name>
</gene>
<feature type="domain" description="JmjC" evidence="3">
    <location>
        <begin position="495"/>
        <end position="712"/>
    </location>
</feature>
<evidence type="ECO:0000256" key="1">
    <source>
        <dbReference type="SAM" id="MobiDB-lite"/>
    </source>
</evidence>
<feature type="region of interest" description="Disordered" evidence="1">
    <location>
        <begin position="217"/>
        <end position="242"/>
    </location>
</feature>
<keyword evidence="2" id="KW-0472">Membrane</keyword>
<dbReference type="PANTHER" id="PTHR12461">
    <property type="entry name" value="HYPOXIA-INDUCIBLE FACTOR 1 ALPHA INHIBITOR-RELATED"/>
    <property type="match status" value="1"/>
</dbReference>
<feature type="transmembrane region" description="Helical" evidence="2">
    <location>
        <begin position="46"/>
        <end position="63"/>
    </location>
</feature>
<evidence type="ECO:0000313" key="4">
    <source>
        <dbReference type="EMBL" id="CAB9515309.1"/>
    </source>
</evidence>
<sequence>MKQRSTAIARGRLDGELGDANQKRRRFRGGRARRIWQSWALDNPKAAVGALIFVSFCLIGMSVEQFGSRPSSSLDFRQRMRRARALMKQAAHRKGQDDFGVKPEEAADDDGEGDDDGEEEEEEEGDDRRPRGRPVAPAQRFPRQFDMRPREQQQQQQQWPPPRREEEGGEGHRKRYRNKDLEKMLDQLDHDVMNNIDGGVRWGAPYLMLPPLSNLANGRQLQSQNDDEEMTRGKRRTDAVNPKQVDTKSNFFVTKRKYQAGMKWEEEYNSLKPDDMKPPVDYVTHAYEYPPVPKELPSVKGGPNGEYPAYPQLQTMGEMMKNWPQDQDFPGAHERPIKESLIRFNFSNPAELAMAEQFRDAELPFKLYDVPEVSAATQKWTDEYVAENFDGAGFFRGRKHGEKASALMDRLMGKTPDHGHGHHNKDYTRPPPRANGQCQESANNFFAFFQPNLWEVKTMGLPPVRTNDWSFEHWAEHARYADAVALNASKPHFYWQSGVPREERHQPPDDWGFISRDLPSFSSPTKTFFVFNPESQKGIQCRFGERGVVAATHYDSGRNMIAMVTGAKRYILAPPKECPKLGIVPWKFNSIFRHSLLNFGHINYMNDTSAELDDGEEEAGHHGGPSEPRRERRRAPPQKWKGDHMSRVEREWMEIASSSKALETVLKAGEVLYLPSHWFHYIVSIQKSAQCNVRSGVDNEGTPGFGGLIDVKTCGRLTPAEAGLRPVSPF</sequence>
<dbReference type="Gene3D" id="2.60.120.650">
    <property type="entry name" value="Cupin"/>
    <property type="match status" value="1"/>
</dbReference>
<evidence type="ECO:0000259" key="3">
    <source>
        <dbReference type="PROSITE" id="PS51184"/>
    </source>
</evidence>